<evidence type="ECO:0000313" key="4">
    <source>
        <dbReference type="Proteomes" id="UP001523565"/>
    </source>
</evidence>
<protein>
    <recommendedName>
        <fullName evidence="5">GerMN domain-containing protein</fullName>
    </recommendedName>
</protein>
<evidence type="ECO:0000313" key="3">
    <source>
        <dbReference type="EMBL" id="MCP1108655.1"/>
    </source>
</evidence>
<evidence type="ECO:0000256" key="2">
    <source>
        <dbReference type="SAM" id="SignalP"/>
    </source>
</evidence>
<feature type="signal peptide" evidence="2">
    <location>
        <begin position="1"/>
        <end position="20"/>
    </location>
</feature>
<gene>
    <name evidence="3" type="ORF">NK118_00120</name>
</gene>
<proteinExistence type="predicted"/>
<accession>A0ABT1EDA2</accession>
<dbReference type="PROSITE" id="PS51257">
    <property type="entry name" value="PROKAR_LIPOPROTEIN"/>
    <property type="match status" value="1"/>
</dbReference>
<dbReference type="RefSeq" id="WP_262067564.1">
    <property type="nucleotide sequence ID" value="NZ_JAMXOC010000001.1"/>
</dbReference>
<evidence type="ECO:0000256" key="1">
    <source>
        <dbReference type="SAM" id="MobiDB-lite"/>
    </source>
</evidence>
<feature type="compositionally biased region" description="Basic and acidic residues" evidence="1">
    <location>
        <begin position="40"/>
        <end position="51"/>
    </location>
</feature>
<organism evidence="3 4">
    <name type="scientific">Ohessyouella blattaphilus</name>
    <dbReference type="NCBI Taxonomy" id="2949333"/>
    <lineage>
        <taxon>Bacteria</taxon>
        <taxon>Bacillati</taxon>
        <taxon>Bacillota</taxon>
        <taxon>Clostridia</taxon>
        <taxon>Lachnospirales</taxon>
        <taxon>Lachnospiraceae</taxon>
        <taxon>Ohessyouella</taxon>
    </lineage>
</organism>
<name>A0ABT1EDA2_9FIRM</name>
<dbReference type="Proteomes" id="UP001523565">
    <property type="component" value="Unassembled WGS sequence"/>
</dbReference>
<evidence type="ECO:0008006" key="5">
    <source>
        <dbReference type="Google" id="ProtNLM"/>
    </source>
</evidence>
<feature type="region of interest" description="Disordered" evidence="1">
    <location>
        <begin position="40"/>
        <end position="67"/>
    </location>
</feature>
<keyword evidence="4" id="KW-1185">Reference proteome</keyword>
<dbReference type="EMBL" id="JAMZFV010000001">
    <property type="protein sequence ID" value="MCP1108655.1"/>
    <property type="molecule type" value="Genomic_DNA"/>
</dbReference>
<reference evidence="3 4" key="1">
    <citation type="journal article" date="2022" name="Genome Biol. Evol.">
        <title>Host diet, physiology and behaviors set the stage for Lachnospiraceae cladogenesis.</title>
        <authorList>
            <person name="Vera-Ponce De Leon A."/>
            <person name="Schneider M."/>
            <person name="Jahnes B.C."/>
            <person name="Sadowski V."/>
            <person name="Camuy-Velez L.A."/>
            <person name="Duan J."/>
            <person name="Sabree Z.L."/>
        </authorList>
    </citation>
    <scope>NUCLEOTIDE SEQUENCE [LARGE SCALE GENOMIC DNA]</scope>
    <source>
        <strain evidence="3 4">PAL227</strain>
    </source>
</reference>
<keyword evidence="2" id="KW-0732">Signal</keyword>
<comment type="caution">
    <text evidence="3">The sequence shown here is derived from an EMBL/GenBank/DDBJ whole genome shotgun (WGS) entry which is preliminary data.</text>
</comment>
<feature type="chain" id="PRO_5046467263" description="GerMN domain-containing protein" evidence="2">
    <location>
        <begin position="21"/>
        <end position="192"/>
    </location>
</feature>
<sequence length="192" mass="21733">MKRAKLFLLIVASFVMSFSACGKKEDEVKVPDSADKLVIEDASKEDNKNENENVAENVEEPQPENNNNFPMVIFHPDEQYMSFESESVVVDELTPDAILNKMIEYKVMISDVKVVGFEEVTDNGQKAIDLTLNQAYADYLGKMGSTEEYYCLGALCNSFIDSFKVDKIKISIDGEVLQTGHNVYSNYMFKFE</sequence>